<dbReference type="GO" id="GO:0016887">
    <property type="term" value="F:ATP hydrolysis activity"/>
    <property type="evidence" value="ECO:0007669"/>
    <property type="project" value="InterPro"/>
</dbReference>
<dbReference type="AlphaFoldDB" id="A0AAW4WI88"/>
<dbReference type="Pfam" id="PF13304">
    <property type="entry name" value="AAA_21"/>
    <property type="match status" value="1"/>
</dbReference>
<dbReference type="Gene3D" id="3.40.50.300">
    <property type="entry name" value="P-loop containing nucleotide triphosphate hydrolases"/>
    <property type="match status" value="2"/>
</dbReference>
<evidence type="ECO:0000259" key="1">
    <source>
        <dbReference type="Pfam" id="PF13304"/>
    </source>
</evidence>
<dbReference type="GO" id="GO:0005524">
    <property type="term" value="F:ATP binding"/>
    <property type="evidence" value="ECO:0007669"/>
    <property type="project" value="UniProtKB-KW"/>
</dbReference>
<dbReference type="EMBL" id="JAJEQW010000007">
    <property type="protein sequence ID" value="MCC2242142.1"/>
    <property type="molecule type" value="Genomic_DNA"/>
</dbReference>
<dbReference type="InterPro" id="IPR003959">
    <property type="entry name" value="ATPase_AAA_core"/>
</dbReference>
<name>A0AAW4WI88_9FIRM</name>
<feature type="domain" description="ATPase AAA-type core" evidence="1">
    <location>
        <begin position="292"/>
        <end position="371"/>
    </location>
</feature>
<dbReference type="PANTHER" id="PTHR43581:SF2">
    <property type="entry name" value="EXCINUCLEASE ATPASE SUBUNIT"/>
    <property type="match status" value="1"/>
</dbReference>
<comment type="caution">
    <text evidence="2">The sequence shown here is derived from an EMBL/GenBank/DDBJ whole genome shotgun (WGS) entry which is preliminary data.</text>
</comment>
<evidence type="ECO:0000313" key="3">
    <source>
        <dbReference type="Proteomes" id="UP001198893"/>
    </source>
</evidence>
<organism evidence="2 3">
    <name type="scientific">Roseburia amylophila</name>
    <dbReference type="NCBI Taxonomy" id="2981794"/>
    <lineage>
        <taxon>Bacteria</taxon>
        <taxon>Bacillati</taxon>
        <taxon>Bacillota</taxon>
        <taxon>Clostridia</taxon>
        <taxon>Lachnospirales</taxon>
        <taxon>Lachnospiraceae</taxon>
        <taxon>Roseburia</taxon>
    </lineage>
</organism>
<dbReference type="Proteomes" id="UP001198893">
    <property type="component" value="Unassembled WGS sequence"/>
</dbReference>
<keyword evidence="2" id="KW-0067">ATP-binding</keyword>
<protein>
    <submittedName>
        <fullName evidence="2">ATP-binding protein</fullName>
    </submittedName>
</protein>
<reference evidence="2" key="1">
    <citation type="submission" date="2021-10" db="EMBL/GenBank/DDBJ databases">
        <title>Anaerobic single-cell dispensing facilitates the cultivation of human gut bacteria.</title>
        <authorList>
            <person name="Afrizal A."/>
        </authorList>
    </citation>
    <scope>NUCLEOTIDE SEQUENCE</scope>
    <source>
        <strain evidence="2">CLA-AA-H204</strain>
    </source>
</reference>
<evidence type="ECO:0000313" key="2">
    <source>
        <dbReference type="EMBL" id="MCC2242142.1"/>
    </source>
</evidence>
<dbReference type="InterPro" id="IPR051396">
    <property type="entry name" value="Bact_Antivir_Def_Nuclease"/>
</dbReference>
<keyword evidence="2" id="KW-0547">Nucleotide-binding</keyword>
<accession>A0AAW4WI88</accession>
<proteinExistence type="predicted"/>
<gene>
    <name evidence="2" type="ORF">LKD47_07500</name>
</gene>
<dbReference type="SUPFAM" id="SSF52540">
    <property type="entry name" value="P-loop containing nucleoside triphosphate hydrolases"/>
    <property type="match status" value="1"/>
</dbReference>
<dbReference type="PANTHER" id="PTHR43581">
    <property type="entry name" value="ATP/GTP PHOSPHATASE"/>
    <property type="match status" value="1"/>
</dbReference>
<sequence length="672" mass="76512">MYIRKIVSKNLGPIKKIQLLLPLENGVPKPVVLVGENGTGKSTLISNVVDSFYEIAGAAYPDARKHGETEGYEFYKIINPIEIHTGEKYLYSYIKYESLSGEIPSIDYVFKSGRISNEEFRQNCDDCSQQISWTDDENFKQTTASKEDAEKIISSDIICYFGPDRYEKPSWLGDQYYETTDYEHIAVKTRFAGKMELPILVNAMTSKTLQWLLDVIVDSRGDIGTDEQGGLRLENVSPVDIMSLGVARKNIEQIMSNIIGEEVYFGLNFRSIHGSRFNIKRRSDNSLIVPSLDSLSTGQSALFNMFATIVRYADTININNSIHLSEITGVVVVDEIELHLHSILQREVLPKLIALFPKVQFIITTHSPLFLLGMEEQFGTEGFEIYEMPQGLKINAERFSEFQKAYTYLTNTQQYEQAIYDAVSNKQDKMLIVTEGTTDWKHMKAAYNKLSHMPEYAELFTGFEFEFLEYEPNNSSQSTKVKLEMGNGQLVSLCENMAKIMQKRKMVFIADRDHNDTNKKLGGKDGNQFKKWGNNVYSFILPIPDFRTATPGICIEHLYSDEVIKTEIETQNPNVKRRLYMGNEFDRRGYAPSLGVICEKKAVCGPEKINIIEGSTGERVTLLDDENINMALSKMTFANLMLEGKTPFDEVDFKPFVPIFDILKKIYLDSDI</sequence>
<dbReference type="RefSeq" id="WP_227710109.1">
    <property type="nucleotide sequence ID" value="NZ_JAJEQW010000007.1"/>
</dbReference>
<dbReference type="InterPro" id="IPR027417">
    <property type="entry name" value="P-loop_NTPase"/>
</dbReference>